<sequence length="60" mass="6536">MRSEANATDRMALAGITGDRRHRATALDARLVLRIDGREESEPFSLGGGVARAVWTAMHD</sequence>
<name>A0A518RFJ1_9SPHN</name>
<dbReference type="AlphaFoldDB" id="A0A518RFJ1"/>
<evidence type="ECO:0000313" key="1">
    <source>
        <dbReference type="EMBL" id="QDX26203.1"/>
    </source>
</evidence>
<protein>
    <submittedName>
        <fullName evidence="1">Uncharacterized protein</fullName>
    </submittedName>
</protein>
<dbReference type="KEGG" id="ssua:FPZ54_09345"/>
<dbReference type="OrthoDB" id="7564878at2"/>
<keyword evidence="2" id="KW-1185">Reference proteome</keyword>
<proteinExistence type="predicted"/>
<organism evidence="1 2">
    <name type="scientific">Sphingomonas suaedae</name>
    <dbReference type="NCBI Taxonomy" id="2599297"/>
    <lineage>
        <taxon>Bacteria</taxon>
        <taxon>Pseudomonadati</taxon>
        <taxon>Pseudomonadota</taxon>
        <taxon>Alphaproteobacteria</taxon>
        <taxon>Sphingomonadales</taxon>
        <taxon>Sphingomonadaceae</taxon>
        <taxon>Sphingomonas</taxon>
    </lineage>
</organism>
<gene>
    <name evidence="1" type="ORF">FPZ54_09345</name>
</gene>
<dbReference type="Proteomes" id="UP000318055">
    <property type="component" value="Chromosome"/>
</dbReference>
<accession>A0A518RFJ1</accession>
<reference evidence="1 2" key="1">
    <citation type="submission" date="2019-07" db="EMBL/GenBank/DDBJ databases">
        <title>Sphingomonas alkalisoli sp. nov., isolated from rhizosphere soil of Suaedae salsa.</title>
        <authorList>
            <person name="Zhang H."/>
            <person name="Xu L."/>
            <person name="Zhang J.-X."/>
            <person name="Sun J.-Q."/>
        </authorList>
    </citation>
    <scope>NUCLEOTIDE SEQUENCE [LARGE SCALE GENOMIC DNA]</scope>
    <source>
        <strain evidence="1 2">XS-10</strain>
    </source>
</reference>
<evidence type="ECO:0000313" key="2">
    <source>
        <dbReference type="Proteomes" id="UP000318055"/>
    </source>
</evidence>
<dbReference type="EMBL" id="CP042239">
    <property type="protein sequence ID" value="QDX26203.1"/>
    <property type="molecule type" value="Genomic_DNA"/>
</dbReference>